<comment type="caution">
    <text evidence="2">The sequence shown here is derived from an EMBL/GenBank/DDBJ whole genome shotgun (WGS) entry which is preliminary data.</text>
</comment>
<feature type="transmembrane region" description="Helical" evidence="1">
    <location>
        <begin position="12"/>
        <end position="31"/>
    </location>
</feature>
<accession>A0A1F5KBW2</accession>
<sequence length="500" mass="57922">MRFTSILDDNFNKLAILISLSLIFFFLFRLVNISNSSYFSQDDFFHLRMIMDKNIYDIPSFFVNTIEGQTFYRPLSRETYNLIMYQLFGLNPMPFHIYNLLLILLNSILLTLIVKRITNSLLTTYLSVLIFLVSSIHSVELYYLSSVQTLMSTSLVLLSILVYTLFIRSRNINYFLFSILLFSIALFSHESSIVLPGFILILEIFYGRKISIKSFAVYLMPFLFLALLFLISTTSITNLPSQKVYQPIFNIKSILNTFGWYLAWSLGVPEMLVDFVKPGLKLKPEFVVWYKDYVKVISPLIFIYGTVLLLLIFHLRKTLIKNRFFIFCVLAFIISLLPFIFFPQHKFVYYLSLAFIWFSIIFGIILSSAWQYSLIHKALVVLAVLAFSLVAYKTIEINSITHWAAKRAKSAEVLMEGIKKDYPSVPKGSIFYIKDDPNYPYIAAEWGTSSKQVFYILSGSDALKLFYKDSSIETYFQAVGGLPKKTNESRVINFTAIFPY</sequence>
<gene>
    <name evidence="2" type="ORF">A3F00_02935</name>
</gene>
<feature type="transmembrane region" description="Helical" evidence="1">
    <location>
        <begin position="324"/>
        <end position="341"/>
    </location>
</feature>
<organism evidence="2 3">
    <name type="scientific">Candidatus Daviesbacteria bacterium RIFCSPHIGHO2_12_FULL_37_11</name>
    <dbReference type="NCBI Taxonomy" id="1797777"/>
    <lineage>
        <taxon>Bacteria</taxon>
        <taxon>Candidatus Daviesiibacteriota</taxon>
    </lineage>
</organism>
<dbReference type="Proteomes" id="UP000176527">
    <property type="component" value="Unassembled WGS sequence"/>
</dbReference>
<feature type="transmembrane region" description="Helical" evidence="1">
    <location>
        <begin position="174"/>
        <end position="202"/>
    </location>
</feature>
<keyword evidence="1" id="KW-1133">Transmembrane helix</keyword>
<dbReference type="EMBL" id="MFDE01000025">
    <property type="protein sequence ID" value="OGE38255.1"/>
    <property type="molecule type" value="Genomic_DNA"/>
</dbReference>
<feature type="transmembrane region" description="Helical" evidence="1">
    <location>
        <begin position="254"/>
        <end position="273"/>
    </location>
</feature>
<reference evidence="2 3" key="1">
    <citation type="journal article" date="2016" name="Nat. Commun.">
        <title>Thousands of microbial genomes shed light on interconnected biogeochemical processes in an aquifer system.</title>
        <authorList>
            <person name="Anantharaman K."/>
            <person name="Brown C.T."/>
            <person name="Hug L.A."/>
            <person name="Sharon I."/>
            <person name="Castelle C.J."/>
            <person name="Probst A.J."/>
            <person name="Thomas B.C."/>
            <person name="Singh A."/>
            <person name="Wilkins M.J."/>
            <person name="Karaoz U."/>
            <person name="Brodie E.L."/>
            <person name="Williams K.H."/>
            <person name="Hubbard S.S."/>
            <person name="Banfield J.F."/>
        </authorList>
    </citation>
    <scope>NUCLEOTIDE SEQUENCE [LARGE SCALE GENOMIC DNA]</scope>
</reference>
<feature type="transmembrane region" description="Helical" evidence="1">
    <location>
        <begin position="95"/>
        <end position="114"/>
    </location>
</feature>
<evidence type="ECO:0008006" key="4">
    <source>
        <dbReference type="Google" id="ProtNLM"/>
    </source>
</evidence>
<feature type="transmembrane region" description="Helical" evidence="1">
    <location>
        <begin position="347"/>
        <end position="367"/>
    </location>
</feature>
<feature type="transmembrane region" description="Helical" evidence="1">
    <location>
        <begin position="293"/>
        <end position="312"/>
    </location>
</feature>
<dbReference type="PANTHER" id="PTHR44216">
    <property type="entry name" value="PROTEIN O-MANNOSYL-TRANSFERASE TMTC2"/>
    <property type="match status" value="1"/>
</dbReference>
<keyword evidence="1" id="KW-0472">Membrane</keyword>
<feature type="transmembrane region" description="Helical" evidence="1">
    <location>
        <begin position="150"/>
        <end position="167"/>
    </location>
</feature>
<dbReference type="GO" id="GO:0000030">
    <property type="term" value="F:mannosyltransferase activity"/>
    <property type="evidence" value="ECO:0007669"/>
    <property type="project" value="TreeGrafter"/>
</dbReference>
<dbReference type="InterPro" id="IPR052384">
    <property type="entry name" value="TMTC_O-mannosyltransferase"/>
</dbReference>
<dbReference type="AlphaFoldDB" id="A0A1F5KBW2"/>
<feature type="transmembrane region" description="Helical" evidence="1">
    <location>
        <begin position="121"/>
        <end position="144"/>
    </location>
</feature>
<evidence type="ECO:0000256" key="1">
    <source>
        <dbReference type="SAM" id="Phobius"/>
    </source>
</evidence>
<name>A0A1F5KBW2_9BACT</name>
<dbReference type="PANTHER" id="PTHR44216:SF3">
    <property type="entry name" value="PROTEIN O-MANNOSYL-TRANSFERASE TMTC2"/>
    <property type="match status" value="1"/>
</dbReference>
<keyword evidence="1" id="KW-0812">Transmembrane</keyword>
<evidence type="ECO:0000313" key="2">
    <source>
        <dbReference type="EMBL" id="OGE38255.1"/>
    </source>
</evidence>
<protein>
    <recommendedName>
        <fullName evidence="4">Glycosyltransferase RgtA/B/C/D-like domain-containing protein</fullName>
    </recommendedName>
</protein>
<feature type="transmembrane region" description="Helical" evidence="1">
    <location>
        <begin position="214"/>
        <end position="233"/>
    </location>
</feature>
<dbReference type="GO" id="GO:0035269">
    <property type="term" value="P:protein O-linked glycosylation via mannose"/>
    <property type="evidence" value="ECO:0007669"/>
    <property type="project" value="TreeGrafter"/>
</dbReference>
<evidence type="ECO:0000313" key="3">
    <source>
        <dbReference type="Proteomes" id="UP000176527"/>
    </source>
</evidence>
<feature type="transmembrane region" description="Helical" evidence="1">
    <location>
        <begin position="374"/>
        <end position="392"/>
    </location>
</feature>
<proteinExistence type="predicted"/>